<keyword evidence="3" id="KW-1185">Reference proteome</keyword>
<dbReference type="AlphaFoldDB" id="A0A8S1MAM5"/>
<evidence type="ECO:0000313" key="3">
    <source>
        <dbReference type="Proteomes" id="UP000692954"/>
    </source>
</evidence>
<dbReference type="EMBL" id="CAJJDN010000034">
    <property type="protein sequence ID" value="CAD8075792.1"/>
    <property type="molecule type" value="Genomic_DNA"/>
</dbReference>
<accession>A0A8S1MAM5</accession>
<evidence type="ECO:0000256" key="1">
    <source>
        <dbReference type="SAM" id="MobiDB-lite"/>
    </source>
</evidence>
<proteinExistence type="predicted"/>
<comment type="caution">
    <text evidence="2">The sequence shown here is derived from an EMBL/GenBank/DDBJ whole genome shotgun (WGS) entry which is preliminary data.</text>
</comment>
<gene>
    <name evidence="2" type="ORF">PSON_ATCC_30995.1.T0340021</name>
</gene>
<dbReference type="Proteomes" id="UP000692954">
    <property type="component" value="Unassembled WGS sequence"/>
</dbReference>
<organism evidence="2 3">
    <name type="scientific">Paramecium sonneborni</name>
    <dbReference type="NCBI Taxonomy" id="65129"/>
    <lineage>
        <taxon>Eukaryota</taxon>
        <taxon>Sar</taxon>
        <taxon>Alveolata</taxon>
        <taxon>Ciliophora</taxon>
        <taxon>Intramacronucleata</taxon>
        <taxon>Oligohymenophorea</taxon>
        <taxon>Peniculida</taxon>
        <taxon>Parameciidae</taxon>
        <taxon>Paramecium</taxon>
    </lineage>
</organism>
<feature type="region of interest" description="Disordered" evidence="1">
    <location>
        <begin position="129"/>
        <end position="151"/>
    </location>
</feature>
<evidence type="ECO:0000313" key="2">
    <source>
        <dbReference type="EMBL" id="CAD8075792.1"/>
    </source>
</evidence>
<dbReference type="OrthoDB" id="310209at2759"/>
<reference evidence="2" key="1">
    <citation type="submission" date="2021-01" db="EMBL/GenBank/DDBJ databases">
        <authorList>
            <consortium name="Genoscope - CEA"/>
            <person name="William W."/>
        </authorList>
    </citation>
    <scope>NUCLEOTIDE SEQUENCE</scope>
</reference>
<feature type="compositionally biased region" description="Polar residues" evidence="1">
    <location>
        <begin position="140"/>
        <end position="151"/>
    </location>
</feature>
<protein>
    <submittedName>
        <fullName evidence="2">Uncharacterized protein</fullName>
    </submittedName>
</protein>
<sequence>MKEKRKRMMSDEGVLAVVTDQILRENKSNLRKLTKKQIQQLKNNKLNQSDSSIEIIEKKSPLKCQKKIKVTKEALERFIKRTFIVISDDEASVNYNGNKKNQTQIQVNNESISRSSSILSSSSSSSILQQYEKSEKKGKQFQNYGQRSDFV</sequence>
<name>A0A8S1MAM5_9CILI</name>